<feature type="transmembrane region" description="Helical" evidence="1">
    <location>
        <begin position="161"/>
        <end position="180"/>
    </location>
</feature>
<name>A0A1H5WMU9_9PROT</name>
<evidence type="ECO:0000259" key="2">
    <source>
        <dbReference type="Pfam" id="PF02517"/>
    </source>
</evidence>
<feature type="transmembrane region" description="Helical" evidence="1">
    <location>
        <begin position="281"/>
        <end position="305"/>
    </location>
</feature>
<feature type="domain" description="CAAX prenyl protease 2/Lysostaphin resistance protein A-like" evidence="2">
    <location>
        <begin position="218"/>
        <end position="292"/>
    </location>
</feature>
<gene>
    <name evidence="3" type="ORF">SAMN05216334_12018</name>
</gene>
<organism evidence="3 4">
    <name type="scientific">Nitrosomonas ureae</name>
    <dbReference type="NCBI Taxonomy" id="44577"/>
    <lineage>
        <taxon>Bacteria</taxon>
        <taxon>Pseudomonadati</taxon>
        <taxon>Pseudomonadota</taxon>
        <taxon>Betaproteobacteria</taxon>
        <taxon>Nitrosomonadales</taxon>
        <taxon>Nitrosomonadaceae</taxon>
        <taxon>Nitrosomonas</taxon>
    </lineage>
</organism>
<feature type="transmembrane region" description="Helical" evidence="1">
    <location>
        <begin position="85"/>
        <end position="103"/>
    </location>
</feature>
<protein>
    <recommendedName>
        <fullName evidence="2">CAAX prenyl protease 2/Lysostaphin resistance protein A-like domain-containing protein</fullName>
    </recommendedName>
</protein>
<evidence type="ECO:0000313" key="3">
    <source>
        <dbReference type="EMBL" id="SEG00939.1"/>
    </source>
</evidence>
<evidence type="ECO:0000313" key="4">
    <source>
        <dbReference type="Proteomes" id="UP000236753"/>
    </source>
</evidence>
<feature type="transmembrane region" description="Helical" evidence="1">
    <location>
        <begin position="115"/>
        <end position="140"/>
    </location>
</feature>
<sequence length="310" mass="35655">MKIIFWYLQEYVKTVDKWLLFFCSAWISLLMALNYQWDIERVMIAGMSSRYYQFVALFTVYCCAFAVPYLFAIRFRKHLITPVPVFWLLLLFAPVLFALKVSIANPLENMLQGVWGNYFTVVTTLPFKFLVVLIPLAVLYKMLPAQPSFWGATVNNIQWRPYCLMLLLMIPLIIFASMQLDFLNAYPRLKQVAFIAPHTDNLLAYQLLYEISYGIDFVTIELFFRGFLLFAFVRYAGATAILPMATFYCSIHFGKPLLECISSFLGGWILGVIAYRTQSIVGGLAVHLGIAWMMEAGGYIGNLWLGRNMV</sequence>
<dbReference type="GO" id="GO:0080120">
    <property type="term" value="P:CAAX-box protein maturation"/>
    <property type="evidence" value="ECO:0007669"/>
    <property type="project" value="UniProtKB-ARBA"/>
</dbReference>
<feature type="transmembrane region" description="Helical" evidence="1">
    <location>
        <begin position="18"/>
        <end position="37"/>
    </location>
</feature>
<dbReference type="AlphaFoldDB" id="A0A1H5WMU9"/>
<proteinExistence type="predicted"/>
<feature type="transmembrane region" description="Helical" evidence="1">
    <location>
        <begin position="222"/>
        <end position="245"/>
    </location>
</feature>
<dbReference type="Proteomes" id="UP000236753">
    <property type="component" value="Unassembled WGS sequence"/>
</dbReference>
<keyword evidence="1" id="KW-1133">Transmembrane helix</keyword>
<dbReference type="OrthoDB" id="5525190at2"/>
<reference evidence="3 4" key="1">
    <citation type="submission" date="2016-10" db="EMBL/GenBank/DDBJ databases">
        <authorList>
            <person name="de Groot N.N."/>
        </authorList>
    </citation>
    <scope>NUCLEOTIDE SEQUENCE [LARGE SCALE GENOMIC DNA]</scope>
    <source>
        <strain evidence="3 4">Nm13</strain>
    </source>
</reference>
<keyword evidence="1" id="KW-0472">Membrane</keyword>
<accession>A0A1H5WMU9</accession>
<evidence type="ECO:0000256" key="1">
    <source>
        <dbReference type="SAM" id="Phobius"/>
    </source>
</evidence>
<keyword evidence="1" id="KW-0812">Transmembrane</keyword>
<feature type="transmembrane region" description="Helical" evidence="1">
    <location>
        <begin position="52"/>
        <end position="73"/>
    </location>
</feature>
<dbReference type="Pfam" id="PF02517">
    <property type="entry name" value="Rce1-like"/>
    <property type="match status" value="1"/>
</dbReference>
<dbReference type="GO" id="GO:0004175">
    <property type="term" value="F:endopeptidase activity"/>
    <property type="evidence" value="ECO:0007669"/>
    <property type="project" value="UniProtKB-ARBA"/>
</dbReference>
<feature type="transmembrane region" description="Helical" evidence="1">
    <location>
        <begin position="257"/>
        <end position="275"/>
    </location>
</feature>
<dbReference type="EMBL" id="FNUX01000020">
    <property type="protein sequence ID" value="SEG00939.1"/>
    <property type="molecule type" value="Genomic_DNA"/>
</dbReference>
<dbReference type="InterPro" id="IPR003675">
    <property type="entry name" value="Rce1/LyrA-like_dom"/>
</dbReference>